<feature type="non-terminal residue" evidence="1">
    <location>
        <position position="70"/>
    </location>
</feature>
<proteinExistence type="predicted"/>
<organism evidence="1">
    <name type="scientific">marine sediment metagenome</name>
    <dbReference type="NCBI Taxonomy" id="412755"/>
    <lineage>
        <taxon>unclassified sequences</taxon>
        <taxon>metagenomes</taxon>
        <taxon>ecological metagenomes</taxon>
    </lineage>
</organism>
<sequence>MSNGLVRVADARTRELKRWETPEKGKPMAIVENGSLVLTKVGRQLGYKVSNKELVRRGLAPSRFLSGHLG</sequence>
<comment type="caution">
    <text evidence="1">The sequence shown here is derived from an EMBL/GenBank/DDBJ whole genome shotgun (WGS) entry which is preliminary data.</text>
</comment>
<protein>
    <submittedName>
        <fullName evidence="1">Uncharacterized protein</fullName>
    </submittedName>
</protein>
<gene>
    <name evidence="1" type="ORF">S12H4_59165</name>
</gene>
<name>X1W2G3_9ZZZZ</name>
<reference evidence="1" key="1">
    <citation type="journal article" date="2014" name="Front. Microbiol.">
        <title>High frequency of phylogenetically diverse reductive dehalogenase-homologous genes in deep subseafloor sedimentary metagenomes.</title>
        <authorList>
            <person name="Kawai M."/>
            <person name="Futagami T."/>
            <person name="Toyoda A."/>
            <person name="Takaki Y."/>
            <person name="Nishi S."/>
            <person name="Hori S."/>
            <person name="Arai W."/>
            <person name="Tsubouchi T."/>
            <person name="Morono Y."/>
            <person name="Uchiyama I."/>
            <person name="Ito T."/>
            <person name="Fujiyama A."/>
            <person name="Inagaki F."/>
            <person name="Takami H."/>
        </authorList>
    </citation>
    <scope>NUCLEOTIDE SEQUENCE</scope>
    <source>
        <strain evidence="1">Expedition CK06-06</strain>
    </source>
</reference>
<accession>X1W2G3</accession>
<dbReference type="AlphaFoldDB" id="X1W2G3"/>
<dbReference type="EMBL" id="BARW01038584">
    <property type="protein sequence ID" value="GAJ23655.1"/>
    <property type="molecule type" value="Genomic_DNA"/>
</dbReference>
<evidence type="ECO:0000313" key="1">
    <source>
        <dbReference type="EMBL" id="GAJ23655.1"/>
    </source>
</evidence>